<name>A0AC35TWM9_9BILA</name>
<accession>A0AC35TWM9</accession>
<dbReference type="Proteomes" id="UP000095286">
    <property type="component" value="Unplaced"/>
</dbReference>
<organism evidence="1 2">
    <name type="scientific">Rhabditophanes sp. KR3021</name>
    <dbReference type="NCBI Taxonomy" id="114890"/>
    <lineage>
        <taxon>Eukaryota</taxon>
        <taxon>Metazoa</taxon>
        <taxon>Ecdysozoa</taxon>
        <taxon>Nematoda</taxon>
        <taxon>Chromadorea</taxon>
        <taxon>Rhabditida</taxon>
        <taxon>Tylenchina</taxon>
        <taxon>Panagrolaimomorpha</taxon>
        <taxon>Strongyloidoidea</taxon>
        <taxon>Alloionematidae</taxon>
        <taxon>Rhabditophanes</taxon>
    </lineage>
</organism>
<evidence type="ECO:0000313" key="2">
    <source>
        <dbReference type="WBParaSite" id="RSKR_0000518700.1"/>
    </source>
</evidence>
<reference evidence="2" key="1">
    <citation type="submission" date="2016-11" db="UniProtKB">
        <authorList>
            <consortium name="WormBaseParasite"/>
        </authorList>
    </citation>
    <scope>IDENTIFICATION</scope>
    <source>
        <strain evidence="2">KR3021</strain>
    </source>
</reference>
<protein>
    <submittedName>
        <fullName evidence="2">RNA methyltransferase</fullName>
    </submittedName>
</protein>
<dbReference type="WBParaSite" id="RSKR_0000518700.1">
    <property type="protein sequence ID" value="RSKR_0000518700.1"/>
    <property type="gene ID" value="RSKR_0000518700"/>
</dbReference>
<proteinExistence type="predicted"/>
<sequence>MEISIVPDKQTTETSDISASNSTTSSTNCVPSKKKENLAFRYGNYNRYYGRRKPDEATKMDPRLLLIPKTVFEKKKVLDIGCNVGPVTLAIAKHYAPQMILGIDIDSSLIGVARKNIRHYCEKDVKIEGLYPASFFKNADVAKEDKPTEFFKADFPDNVWFQHENYVLPTDTHLEGVEEEYNVIVAFSLTKWVHLNFGDDGLKRFFLRAFKHLLPGGKFLLESQAYSTYYKKAKQHPELLKTYKELKFKPGDFKDYLLNVVGFKSYEVVGENDGKSTYGRTIEIFTKDSKFISSRKRKNVGVISIEASIEPEVGPTKVAKAIKFADSDEEDN</sequence>
<evidence type="ECO:0000313" key="1">
    <source>
        <dbReference type="Proteomes" id="UP000095286"/>
    </source>
</evidence>